<dbReference type="InterPro" id="IPR000304">
    <property type="entry name" value="Pyrroline-COOH_reductase"/>
</dbReference>
<dbReference type="OrthoDB" id="9805754at2"/>
<name>A0A1G9ESM4_9RHOB</name>
<dbReference type="SUPFAM" id="SSF51735">
    <property type="entry name" value="NAD(P)-binding Rossmann-fold domains"/>
    <property type="match status" value="1"/>
</dbReference>
<evidence type="ECO:0000259" key="7">
    <source>
        <dbReference type="Pfam" id="PF03807"/>
    </source>
</evidence>
<evidence type="ECO:0000313" key="10">
    <source>
        <dbReference type="Proteomes" id="UP000199555"/>
    </source>
</evidence>
<keyword evidence="2 4" id="KW-0521">NADP</keyword>
<evidence type="ECO:0000313" key="9">
    <source>
        <dbReference type="EMBL" id="SDK79140.1"/>
    </source>
</evidence>
<comment type="pathway">
    <text evidence="4">Amino-acid biosynthesis; L-proline biosynthesis; L-proline from L-glutamate 5-semialdehyde: step 1/1.</text>
</comment>
<dbReference type="InterPro" id="IPR029036">
    <property type="entry name" value="P5CR_dimer"/>
</dbReference>
<evidence type="ECO:0000259" key="8">
    <source>
        <dbReference type="Pfam" id="PF14748"/>
    </source>
</evidence>
<evidence type="ECO:0000256" key="5">
    <source>
        <dbReference type="NCBIfam" id="TIGR00112"/>
    </source>
</evidence>
<dbReference type="Pfam" id="PF03807">
    <property type="entry name" value="F420_oxidored"/>
    <property type="match status" value="1"/>
</dbReference>
<comment type="catalytic activity">
    <reaction evidence="4">
        <text>L-proline + NAD(+) = (S)-1-pyrroline-5-carboxylate + NADH + 2 H(+)</text>
        <dbReference type="Rhea" id="RHEA:14105"/>
        <dbReference type="ChEBI" id="CHEBI:15378"/>
        <dbReference type="ChEBI" id="CHEBI:17388"/>
        <dbReference type="ChEBI" id="CHEBI:57540"/>
        <dbReference type="ChEBI" id="CHEBI:57945"/>
        <dbReference type="ChEBI" id="CHEBI:60039"/>
        <dbReference type="EC" id="1.5.1.2"/>
    </reaction>
</comment>
<dbReference type="Gene3D" id="1.10.3730.10">
    <property type="entry name" value="ProC C-terminal domain-like"/>
    <property type="match status" value="1"/>
</dbReference>
<evidence type="ECO:0000256" key="3">
    <source>
        <dbReference type="ARBA" id="ARBA00023002"/>
    </source>
</evidence>
<comment type="catalytic activity">
    <reaction evidence="4">
        <text>L-proline + NADP(+) = (S)-1-pyrroline-5-carboxylate + NADPH + 2 H(+)</text>
        <dbReference type="Rhea" id="RHEA:14109"/>
        <dbReference type="ChEBI" id="CHEBI:15378"/>
        <dbReference type="ChEBI" id="CHEBI:17388"/>
        <dbReference type="ChEBI" id="CHEBI:57783"/>
        <dbReference type="ChEBI" id="CHEBI:58349"/>
        <dbReference type="ChEBI" id="CHEBI:60039"/>
        <dbReference type="EC" id="1.5.1.2"/>
    </reaction>
</comment>
<dbReference type="GO" id="GO:0004735">
    <property type="term" value="F:pyrroline-5-carboxylate reductase activity"/>
    <property type="evidence" value="ECO:0007669"/>
    <property type="project" value="UniProtKB-UniRule"/>
</dbReference>
<dbReference type="SUPFAM" id="SSF48179">
    <property type="entry name" value="6-phosphogluconate dehydrogenase C-terminal domain-like"/>
    <property type="match status" value="1"/>
</dbReference>
<dbReference type="InterPro" id="IPR028939">
    <property type="entry name" value="P5C_Rdtase_cat_N"/>
</dbReference>
<dbReference type="UniPathway" id="UPA00098">
    <property type="reaction ID" value="UER00361"/>
</dbReference>
<dbReference type="GO" id="GO:0055129">
    <property type="term" value="P:L-proline biosynthetic process"/>
    <property type="evidence" value="ECO:0007669"/>
    <property type="project" value="UniProtKB-UniRule"/>
</dbReference>
<comment type="function">
    <text evidence="4">Catalyzes the reduction of 1-pyrroline-5-carboxylate (PCA) to L-proline.</text>
</comment>
<dbReference type="NCBIfam" id="TIGR00112">
    <property type="entry name" value="proC"/>
    <property type="match status" value="1"/>
</dbReference>
<comment type="subcellular location">
    <subcellularLocation>
        <location evidence="4">Cytoplasm</location>
    </subcellularLocation>
</comment>
<comment type="similarity">
    <text evidence="1 4">Belongs to the pyrroline-5-carboxylate reductase family.</text>
</comment>
<gene>
    <name evidence="4" type="primary">proC</name>
    <name evidence="9" type="ORF">SAMN04487971_103114</name>
</gene>
<dbReference type="Proteomes" id="UP000199555">
    <property type="component" value="Unassembled WGS sequence"/>
</dbReference>
<dbReference type="FunFam" id="1.10.3730.10:FF:000001">
    <property type="entry name" value="Pyrroline-5-carboxylate reductase"/>
    <property type="match status" value="1"/>
</dbReference>
<keyword evidence="4" id="KW-0963">Cytoplasm</keyword>
<evidence type="ECO:0000256" key="2">
    <source>
        <dbReference type="ARBA" id="ARBA00022857"/>
    </source>
</evidence>
<evidence type="ECO:0000256" key="6">
    <source>
        <dbReference type="PIRSR" id="PIRSR000193-1"/>
    </source>
</evidence>
<dbReference type="RefSeq" id="WP_090753324.1">
    <property type="nucleotide sequence ID" value="NZ_FNGE01000003.1"/>
</dbReference>
<feature type="domain" description="Pyrroline-5-carboxylate reductase dimerisation" evidence="8">
    <location>
        <begin position="161"/>
        <end position="267"/>
    </location>
</feature>
<feature type="domain" description="Pyrroline-5-carboxylate reductase catalytic N-terminal" evidence="7">
    <location>
        <begin position="13"/>
        <end position="98"/>
    </location>
</feature>
<dbReference type="Gene3D" id="3.40.50.720">
    <property type="entry name" value="NAD(P)-binding Rossmann-like Domain"/>
    <property type="match status" value="1"/>
</dbReference>
<dbReference type="PANTHER" id="PTHR11645">
    <property type="entry name" value="PYRROLINE-5-CARBOXYLATE REDUCTASE"/>
    <property type="match status" value="1"/>
</dbReference>
<dbReference type="PIRSF" id="PIRSF000193">
    <property type="entry name" value="Pyrrol-5-carb_rd"/>
    <property type="match status" value="1"/>
</dbReference>
<dbReference type="GO" id="GO:0005737">
    <property type="term" value="C:cytoplasm"/>
    <property type="evidence" value="ECO:0007669"/>
    <property type="project" value="UniProtKB-SubCell"/>
</dbReference>
<proteinExistence type="inferred from homology"/>
<evidence type="ECO:0000256" key="1">
    <source>
        <dbReference type="ARBA" id="ARBA00005525"/>
    </source>
</evidence>
<sequence length="269" mass="26945">MDLAHLNDRGLVLVGCGRMGGALLQGWLARGLAPKAVHVIDPKVPGWVAERGVSVEGPGPADPAVIVLAVKPQMMGDVLPSLSRSGGADRLVLSVAAGVTLAAYGRAFPGAPVVRAMPNTPAAIGQGITAIVGNDQAGAAALDMAESLMAAVGRVVRLTDESQMDAVTAVSGSGPAYVFHLIETLAAAGEAEGLPADLALDLARATVAGAGALAMHEDEDPAKLREAVTSPAGTTAAGLAHLMDPETGLAPLMRRTVAAAAARGRELGK</sequence>
<protein>
    <recommendedName>
        <fullName evidence="4 5">Pyrroline-5-carboxylate reductase</fullName>
        <shortName evidence="4">P5C reductase</shortName>
        <shortName evidence="4">P5CR</shortName>
        <ecNumber evidence="4 5">1.5.1.2</ecNumber>
    </recommendedName>
    <alternativeName>
        <fullName evidence="4">PCA reductase</fullName>
    </alternativeName>
</protein>
<feature type="binding site" evidence="6">
    <location>
        <begin position="69"/>
        <end position="72"/>
    </location>
    <ligand>
        <name>NADP(+)</name>
        <dbReference type="ChEBI" id="CHEBI:58349"/>
    </ligand>
</feature>
<dbReference type="EMBL" id="FNGE01000003">
    <property type="protein sequence ID" value="SDK79140.1"/>
    <property type="molecule type" value="Genomic_DNA"/>
</dbReference>
<keyword evidence="4" id="KW-0028">Amino-acid biosynthesis</keyword>
<dbReference type="EC" id="1.5.1.2" evidence="4 5"/>
<dbReference type="InterPro" id="IPR036291">
    <property type="entry name" value="NAD(P)-bd_dom_sf"/>
</dbReference>
<dbReference type="AlphaFoldDB" id="A0A1G9ESM4"/>
<organism evidence="9 10">
    <name type="scientific">Paracoccus chinensis</name>
    <dbReference type="NCBI Taxonomy" id="525640"/>
    <lineage>
        <taxon>Bacteria</taxon>
        <taxon>Pseudomonadati</taxon>
        <taxon>Pseudomonadota</taxon>
        <taxon>Alphaproteobacteria</taxon>
        <taxon>Rhodobacterales</taxon>
        <taxon>Paracoccaceae</taxon>
        <taxon>Paracoccus</taxon>
    </lineage>
</organism>
<dbReference type="Pfam" id="PF14748">
    <property type="entry name" value="P5CR_dimer"/>
    <property type="match status" value="1"/>
</dbReference>
<evidence type="ECO:0000256" key="4">
    <source>
        <dbReference type="HAMAP-Rule" id="MF_01925"/>
    </source>
</evidence>
<dbReference type="STRING" id="525640.SAMN04487971_103114"/>
<dbReference type="PANTHER" id="PTHR11645:SF0">
    <property type="entry name" value="PYRROLINE-5-CARBOXYLATE REDUCTASE 3"/>
    <property type="match status" value="1"/>
</dbReference>
<accession>A0A1G9ESM4</accession>
<keyword evidence="10" id="KW-1185">Reference proteome</keyword>
<keyword evidence="3 4" id="KW-0560">Oxidoreductase</keyword>
<reference evidence="10" key="1">
    <citation type="submission" date="2016-10" db="EMBL/GenBank/DDBJ databases">
        <authorList>
            <person name="Varghese N."/>
            <person name="Submissions S."/>
        </authorList>
    </citation>
    <scope>NUCLEOTIDE SEQUENCE [LARGE SCALE GENOMIC DNA]</scope>
    <source>
        <strain evidence="10">CGMCC 1.7655</strain>
    </source>
</reference>
<keyword evidence="4" id="KW-0641">Proline biosynthesis</keyword>
<dbReference type="InterPro" id="IPR008927">
    <property type="entry name" value="6-PGluconate_DH-like_C_sf"/>
</dbReference>
<dbReference type="HAMAP" id="MF_01925">
    <property type="entry name" value="P5C_reductase"/>
    <property type="match status" value="1"/>
</dbReference>